<keyword evidence="4" id="KW-0934">Plastid</keyword>
<evidence type="ECO:0000256" key="6">
    <source>
        <dbReference type="ARBA" id="ARBA00022714"/>
    </source>
</evidence>
<sequence>MEARALSRFRSQFSHTFPCSTNHNAPLFSFQPKSLQTNIKLLQPNILRFRPHGVSPATANTAPIDADDEVQSEDDKFDWYSHWYPLAPVSDLDKRVPHAKTVLGIDVVLWWDRSEEKWKVFEDMCPHRLAPLSQGRIDNLGRLQCVYHGWCFDGNGNCKLIPQAPRDGPEIHTSKKACTSVYPCFQQNKIVWFWPNSDPKFKDISLTNKPPTIPGLDDPSFSSVLGIRDISYGYDILIENLLDPSHVQYAHYGIMKLRDNPDKIDREGGKPLDMTVQVLNSSGVQGKNGLNFIRFIAPCIISMFPQSLDERSNPSESILEEDPYGSSQMNKRMICLVFICIPVSPGRSRLIWSFPRNFAIWADRILPPWIFHISQNLVLDSDLYLLHLEEKKISKIGNAQWQKACFVPTKADAFVTSFRKWLSKYSNCEVGWKNISNLDLPTPSSKEQLMERYYSHVVQCRSCNSALKGLKILEVILQVLPIASIGILAAVKQNVLSSAARNAVVLAAVLCFLASRWLSNFIYKTFYFHDYNHALK</sequence>
<evidence type="ECO:0000256" key="2">
    <source>
        <dbReference type="ARBA" id="ARBA00004370"/>
    </source>
</evidence>
<dbReference type="Gene3D" id="3.90.380.10">
    <property type="entry name" value="Naphthalene 1,2-dioxygenase Alpha Subunit, Chain A, domain 1"/>
    <property type="match status" value="1"/>
</dbReference>
<dbReference type="STRING" id="29655.A0A0K9NZM4"/>
<keyword evidence="9" id="KW-1133">Transmembrane helix</keyword>
<evidence type="ECO:0000256" key="1">
    <source>
        <dbReference type="ARBA" id="ARBA00004229"/>
    </source>
</evidence>
<evidence type="ECO:0000256" key="11">
    <source>
        <dbReference type="ARBA" id="ARBA00023004"/>
    </source>
</evidence>
<name>A0A0K9NZM4_ZOSMR</name>
<dbReference type="OrthoDB" id="426882at2759"/>
<evidence type="ECO:0000259" key="14">
    <source>
        <dbReference type="PROSITE" id="PS51296"/>
    </source>
</evidence>
<dbReference type="InterPro" id="IPR017941">
    <property type="entry name" value="Rieske_2Fe-2S"/>
</dbReference>
<comment type="caution">
    <text evidence="15">The sequence shown here is derived from an EMBL/GenBank/DDBJ whole genome shotgun (WGS) entry which is preliminary data.</text>
</comment>
<dbReference type="Gene3D" id="2.102.10.10">
    <property type="entry name" value="Rieske [2Fe-2S] iron-sulphur domain"/>
    <property type="match status" value="1"/>
</dbReference>
<evidence type="ECO:0000256" key="12">
    <source>
        <dbReference type="ARBA" id="ARBA00023014"/>
    </source>
</evidence>
<dbReference type="InterPro" id="IPR013626">
    <property type="entry name" value="PaO"/>
</dbReference>
<keyword evidence="5" id="KW-0812">Transmembrane</keyword>
<keyword evidence="8" id="KW-0809">Transit peptide</keyword>
<gene>
    <name evidence="15" type="ORF">ZOSMA_52G00700</name>
</gene>
<dbReference type="GO" id="GO:0016491">
    <property type="term" value="F:oxidoreductase activity"/>
    <property type="evidence" value="ECO:0000318"/>
    <property type="project" value="GO_Central"/>
</dbReference>
<comment type="subcellular location">
    <subcellularLocation>
        <location evidence="2">Membrane</location>
    </subcellularLocation>
    <subcellularLocation>
        <location evidence="1">Plastid</location>
        <location evidence="1">Chloroplast</location>
    </subcellularLocation>
</comment>
<dbReference type="PANTHER" id="PTHR21266">
    <property type="entry name" value="IRON-SULFUR DOMAIN CONTAINING PROTEIN"/>
    <property type="match status" value="1"/>
</dbReference>
<evidence type="ECO:0000313" key="16">
    <source>
        <dbReference type="Proteomes" id="UP000036987"/>
    </source>
</evidence>
<dbReference type="AlphaFoldDB" id="A0A0K9NZM4"/>
<keyword evidence="7" id="KW-0479">Metal-binding</keyword>
<accession>A0A0K9NZM4</accession>
<dbReference type="Proteomes" id="UP000036987">
    <property type="component" value="Unassembled WGS sequence"/>
</dbReference>
<dbReference type="PANTHER" id="PTHR21266:SF32">
    <property type="entry name" value="CHOLESTEROL 7-DESATURASE NVD"/>
    <property type="match status" value="1"/>
</dbReference>
<evidence type="ECO:0000256" key="3">
    <source>
        <dbReference type="ARBA" id="ARBA00022528"/>
    </source>
</evidence>
<evidence type="ECO:0000256" key="4">
    <source>
        <dbReference type="ARBA" id="ARBA00022640"/>
    </source>
</evidence>
<dbReference type="InterPro" id="IPR050584">
    <property type="entry name" value="Cholesterol_7-desaturase"/>
</dbReference>
<keyword evidence="11" id="KW-0408">Iron</keyword>
<feature type="domain" description="Rieske" evidence="14">
    <location>
        <begin position="83"/>
        <end position="193"/>
    </location>
</feature>
<protein>
    <submittedName>
        <fullName evidence="15">Protochlorophyllide-dependent translocon component 52, chloroplastic</fullName>
    </submittedName>
</protein>
<dbReference type="GO" id="GO:0016020">
    <property type="term" value="C:membrane"/>
    <property type="evidence" value="ECO:0007669"/>
    <property type="project" value="UniProtKB-SubCell"/>
</dbReference>
<evidence type="ECO:0000256" key="5">
    <source>
        <dbReference type="ARBA" id="ARBA00022692"/>
    </source>
</evidence>
<evidence type="ECO:0000256" key="13">
    <source>
        <dbReference type="ARBA" id="ARBA00023136"/>
    </source>
</evidence>
<dbReference type="GO" id="GO:0005737">
    <property type="term" value="C:cytoplasm"/>
    <property type="evidence" value="ECO:0000318"/>
    <property type="project" value="GO_Central"/>
</dbReference>
<organism evidence="15 16">
    <name type="scientific">Zostera marina</name>
    <name type="common">Eelgrass</name>
    <dbReference type="NCBI Taxonomy" id="29655"/>
    <lineage>
        <taxon>Eukaryota</taxon>
        <taxon>Viridiplantae</taxon>
        <taxon>Streptophyta</taxon>
        <taxon>Embryophyta</taxon>
        <taxon>Tracheophyta</taxon>
        <taxon>Spermatophyta</taxon>
        <taxon>Magnoliopsida</taxon>
        <taxon>Liliopsida</taxon>
        <taxon>Zosteraceae</taxon>
        <taxon>Zostera</taxon>
    </lineage>
</organism>
<evidence type="ECO:0000256" key="8">
    <source>
        <dbReference type="ARBA" id="ARBA00022946"/>
    </source>
</evidence>
<dbReference type="SUPFAM" id="SSF50022">
    <property type="entry name" value="ISP domain"/>
    <property type="match status" value="1"/>
</dbReference>
<dbReference type="GO" id="GO:0009507">
    <property type="term" value="C:chloroplast"/>
    <property type="evidence" value="ECO:0007669"/>
    <property type="project" value="UniProtKB-SubCell"/>
</dbReference>
<evidence type="ECO:0000256" key="10">
    <source>
        <dbReference type="ARBA" id="ARBA00023002"/>
    </source>
</evidence>
<dbReference type="EMBL" id="LFYR01001488">
    <property type="protein sequence ID" value="KMZ61420.1"/>
    <property type="molecule type" value="Genomic_DNA"/>
</dbReference>
<evidence type="ECO:0000256" key="9">
    <source>
        <dbReference type="ARBA" id="ARBA00022989"/>
    </source>
</evidence>
<dbReference type="CDD" id="cd03480">
    <property type="entry name" value="Rieske_RO_Alpha_PaO"/>
    <property type="match status" value="1"/>
</dbReference>
<evidence type="ECO:0000313" key="15">
    <source>
        <dbReference type="EMBL" id="KMZ61420.1"/>
    </source>
</evidence>
<keyword evidence="12" id="KW-0411">Iron-sulfur</keyword>
<keyword evidence="3" id="KW-0150">Chloroplast</keyword>
<reference evidence="16" key="1">
    <citation type="journal article" date="2016" name="Nature">
        <title>The genome of the seagrass Zostera marina reveals angiosperm adaptation to the sea.</title>
        <authorList>
            <person name="Olsen J.L."/>
            <person name="Rouze P."/>
            <person name="Verhelst B."/>
            <person name="Lin Y.-C."/>
            <person name="Bayer T."/>
            <person name="Collen J."/>
            <person name="Dattolo E."/>
            <person name="De Paoli E."/>
            <person name="Dittami S."/>
            <person name="Maumus F."/>
            <person name="Michel G."/>
            <person name="Kersting A."/>
            <person name="Lauritano C."/>
            <person name="Lohaus R."/>
            <person name="Toepel M."/>
            <person name="Tonon T."/>
            <person name="Vanneste K."/>
            <person name="Amirebrahimi M."/>
            <person name="Brakel J."/>
            <person name="Bostroem C."/>
            <person name="Chovatia M."/>
            <person name="Grimwood J."/>
            <person name="Jenkins J.W."/>
            <person name="Jueterbock A."/>
            <person name="Mraz A."/>
            <person name="Stam W.T."/>
            <person name="Tice H."/>
            <person name="Bornberg-Bauer E."/>
            <person name="Green P.J."/>
            <person name="Pearson G.A."/>
            <person name="Procaccini G."/>
            <person name="Duarte C.M."/>
            <person name="Schmutz J."/>
            <person name="Reusch T.B.H."/>
            <person name="Van de Peer Y."/>
        </authorList>
    </citation>
    <scope>NUCLEOTIDE SEQUENCE [LARGE SCALE GENOMIC DNA]</scope>
    <source>
        <strain evidence="16">cv. Finnish</strain>
    </source>
</reference>
<dbReference type="OMA" id="EPPCRLE"/>
<dbReference type="GO" id="GO:0051537">
    <property type="term" value="F:2 iron, 2 sulfur cluster binding"/>
    <property type="evidence" value="ECO:0007669"/>
    <property type="project" value="UniProtKB-KW"/>
</dbReference>
<dbReference type="GO" id="GO:0010277">
    <property type="term" value="F:chlorophyllide a oxygenase activity"/>
    <property type="evidence" value="ECO:0007669"/>
    <property type="project" value="InterPro"/>
</dbReference>
<dbReference type="SUPFAM" id="SSF55961">
    <property type="entry name" value="Bet v1-like"/>
    <property type="match status" value="1"/>
</dbReference>
<keyword evidence="16" id="KW-1185">Reference proteome</keyword>
<evidence type="ECO:0000256" key="7">
    <source>
        <dbReference type="ARBA" id="ARBA00022723"/>
    </source>
</evidence>
<dbReference type="GO" id="GO:0046872">
    <property type="term" value="F:metal ion binding"/>
    <property type="evidence" value="ECO:0007669"/>
    <property type="project" value="UniProtKB-KW"/>
</dbReference>
<dbReference type="PROSITE" id="PS51296">
    <property type="entry name" value="RIESKE"/>
    <property type="match status" value="1"/>
</dbReference>
<keyword evidence="10" id="KW-0560">Oxidoreductase</keyword>
<keyword evidence="13" id="KW-0472">Membrane</keyword>
<dbReference type="InterPro" id="IPR036922">
    <property type="entry name" value="Rieske_2Fe-2S_sf"/>
</dbReference>
<dbReference type="Pfam" id="PF08417">
    <property type="entry name" value="PaO"/>
    <property type="match status" value="1"/>
</dbReference>
<dbReference type="Pfam" id="PF00355">
    <property type="entry name" value="Rieske"/>
    <property type="match status" value="1"/>
</dbReference>
<keyword evidence="6" id="KW-0001">2Fe-2S</keyword>
<proteinExistence type="predicted"/>